<protein>
    <submittedName>
        <fullName evidence="1">Uncharacterized protein</fullName>
    </submittedName>
</protein>
<dbReference type="EMBL" id="DS268557">
    <property type="protein sequence ID" value="EFO89514.1"/>
    <property type="molecule type" value="Genomic_DNA"/>
</dbReference>
<gene>
    <name evidence="1" type="ORF">CRE_18186</name>
</gene>
<reference evidence="1" key="1">
    <citation type="submission" date="2007-07" db="EMBL/GenBank/DDBJ databases">
        <title>PCAP assembly of the Caenorhabditis remanei genome.</title>
        <authorList>
            <consortium name="The Caenorhabditis remanei Sequencing Consortium"/>
            <person name="Wilson R.K."/>
        </authorList>
    </citation>
    <scope>NUCLEOTIDE SEQUENCE [LARGE SCALE GENOMIC DNA]</scope>
    <source>
        <strain evidence="1">PB4641</strain>
    </source>
</reference>
<dbReference type="Proteomes" id="UP000008281">
    <property type="component" value="Unassembled WGS sequence"/>
</dbReference>
<name>E3N8L7_CAERE</name>
<evidence type="ECO:0000313" key="1">
    <source>
        <dbReference type="EMBL" id="EFO89514.1"/>
    </source>
</evidence>
<accession>E3N8L7</accession>
<keyword evidence="2" id="KW-1185">Reference proteome</keyword>
<evidence type="ECO:0000313" key="2">
    <source>
        <dbReference type="Proteomes" id="UP000008281"/>
    </source>
</evidence>
<sequence length="47" mass="5505">MKLDPEEEEGLFKLDTFELYEAYPKLAAVNLNSDDLYKVIKKLKKVD</sequence>
<dbReference type="HOGENOM" id="CLU_3175905_0_0_1"/>
<organism evidence="2">
    <name type="scientific">Caenorhabditis remanei</name>
    <name type="common">Caenorhabditis vulgaris</name>
    <dbReference type="NCBI Taxonomy" id="31234"/>
    <lineage>
        <taxon>Eukaryota</taxon>
        <taxon>Metazoa</taxon>
        <taxon>Ecdysozoa</taxon>
        <taxon>Nematoda</taxon>
        <taxon>Chromadorea</taxon>
        <taxon>Rhabditida</taxon>
        <taxon>Rhabditina</taxon>
        <taxon>Rhabditomorpha</taxon>
        <taxon>Rhabditoidea</taxon>
        <taxon>Rhabditidae</taxon>
        <taxon>Peloderinae</taxon>
        <taxon>Caenorhabditis</taxon>
    </lineage>
</organism>
<dbReference type="AlphaFoldDB" id="E3N8L7"/>
<dbReference type="InParanoid" id="E3N8L7"/>
<proteinExistence type="predicted"/>